<comment type="caution">
    <text evidence="1">The sequence shown here is derived from an EMBL/GenBank/DDBJ whole genome shotgun (WGS) entry which is preliminary data.</text>
</comment>
<organism evidence="1 2">
    <name type="scientific">Peronosclerospora sorghi</name>
    <dbReference type="NCBI Taxonomy" id="230839"/>
    <lineage>
        <taxon>Eukaryota</taxon>
        <taxon>Sar</taxon>
        <taxon>Stramenopiles</taxon>
        <taxon>Oomycota</taxon>
        <taxon>Peronosporomycetes</taxon>
        <taxon>Peronosporales</taxon>
        <taxon>Peronosporaceae</taxon>
        <taxon>Peronosclerospora</taxon>
    </lineage>
</organism>
<name>A0ACC0VLE7_9STRA</name>
<evidence type="ECO:0000313" key="2">
    <source>
        <dbReference type="Proteomes" id="UP001163321"/>
    </source>
</evidence>
<dbReference type="EMBL" id="CM047587">
    <property type="protein sequence ID" value="KAI9907330.1"/>
    <property type="molecule type" value="Genomic_DNA"/>
</dbReference>
<dbReference type="Proteomes" id="UP001163321">
    <property type="component" value="Chromosome 8"/>
</dbReference>
<gene>
    <name evidence="1" type="ORF">PsorP6_003616</name>
</gene>
<keyword evidence="2" id="KW-1185">Reference proteome</keyword>
<proteinExistence type="predicted"/>
<protein>
    <submittedName>
        <fullName evidence="1">Uncharacterized protein</fullName>
    </submittedName>
</protein>
<reference evidence="1 2" key="1">
    <citation type="journal article" date="2022" name="bioRxiv">
        <title>The genome of the oomycete Peronosclerospora sorghi, a cosmopolitan pathogen of maize and sorghum, is inflated with dispersed pseudogenes.</title>
        <authorList>
            <person name="Fletcher K."/>
            <person name="Martin F."/>
            <person name="Isakeit T."/>
            <person name="Cavanaugh K."/>
            <person name="Magill C."/>
            <person name="Michelmore R."/>
        </authorList>
    </citation>
    <scope>NUCLEOTIDE SEQUENCE [LARGE SCALE GENOMIC DNA]</scope>
    <source>
        <strain evidence="1">P6</strain>
    </source>
</reference>
<evidence type="ECO:0000313" key="1">
    <source>
        <dbReference type="EMBL" id="KAI9907330.1"/>
    </source>
</evidence>
<sequence length="147" mass="17088">MQWYTALQLSFSAIWKPTEIRWMLASFCKNREHNYGPSMDIAGNPSACRLQPAQRTITEQIKTTEIAPKDILESLSHVNPQTRAIGRTIYNEKRCVELALKYPYFLVMDCTYKTNRFRMPMFHVIGITSFNTSFTVAVPFIREETEP</sequence>
<accession>A0ACC0VLE7</accession>